<keyword evidence="2" id="KW-0813">Transport</keyword>
<dbReference type="SMART" id="SM01360">
    <property type="entry name" value="A2M"/>
    <property type="match status" value="1"/>
</dbReference>
<sequence>MKRSFLAVILLITGITHSQNYKYSENWKAIDSLEMLGRTETADSLTTGLLSIAKKNRDHLQFIKAKIYHYKFYQVNHENSNRYILENINNSIAGLPVPYRNILQSYKATFLSQYFQNNRWRIGSRSHIDDPENGEIETWSNTTLRDSIHKAFELSLRNEKALITTPAGDIEELLYSLPLTRKYRPTLFDVLAHRALEFYSNSSNFTEVNARDQFSFSSPDLYSETQEFISLSFPEAAHYTSGVKVLQTWQKLERLHQASNNTMPKVFAQLNRLEYVNSNYTGEEKWKLYEAALEKLAAQYDGEEVQALVLFDMAMILYDRSRETDKDGRLLHPAFLKRAVALAEKITREFPNTDSAQKAYNLISRITSIELAVKIPTPVTPGDHNLMHISYKSLDSLQLKIYKVAHSFPDNLNYRNRDAGILPLLKKEALVEQKVFLPNGNDYNVHSTEIVLPPLEKGTYLVHVGAKDIKESNAFGFMRVTRLTLSQINFDKYTTYKSLDRTTGEPVQNVKIEFKYAQSRTVVGRTNKDGEIILEKNKEYRRNDGITLTKDGDTLSTYYRDGYYYEEKDRDEDQPLARTMLYLDRAIYRPGQKVFFKGVLLQYKKGKTTAVPNTYVEVFVDDPNGEEIQTFRLLTNKFGSFNGEFRLPPKGITGEFEIYAEEDYEEESLFWNKIYENGDYYDSRLSFSVEEYKRPTFEVIFDDTTNSFKPGDSVSVTGNAASYMGSGINNTKLIYEVTRQKMERRWWSYTYSDPVPVIKDTIITDANGKFEITFNALADEADLEDENLLYLYNVNATVTDVSGETREAKTTLKVGYKNLFTSINLPQSVNTGEKLKLEIENTNLNDNQVPVTGSLKIYKLQGPGRITRERLWEAPEIQLIPEDEFIQLFPEEPYGKNLQPEEWPKGKMVYEGNIQSTGNLEIEVPVSEKWESGKYIVETESRNENSTAKAQKAFEVVNPEDKYLPDHQRFSYSIQNSEFLEDGKLELLLQTAYKDLNLEISAYEGYRKLFKKRLSLDGRALVEIPISQLTGEELEVQIYGIKNNSVIKEARRIRLPQVKKALTIETETFRNKIQPGLEEKWSFTVKDEKNSIPDAEVLASMYDASLDQFTTKAWSTATAFEQSYTRFPYYTNNTTRSVSSFSGNISYVRHYRPGQRVFDRLELFGFYYSNPNSYEYRRYLGNKKAAASLKTLEGNTRGIVTDTDGLPIPGVNVMIKGTQTGTQTNFEGEFALDTKPGDELIFSYIGFLPYAHTIGDSREAFIVLEENSEQLEEVVAVAYATVEDSEENALDAGNAAHLLQGKVAGVSIAEDSSGEMIRIRGASSLNSAESPLFIIDGKPVSSHDLRPEDITGVEILKGDEATALYGAKGANGVVIITTKQGLTELQNVQARKNLDETAFFFPEIKVDRKGKLQFSFTSPEALTRWKLRLLAHTIDWTTAMYEGGVITQKELSVTPNPPRFLREGDSIVFKSKISNLSDETLGGTAILQLFNALTMEPIDLELGNTESSRNFTITASNSAAVSWNLTVPKGIPAVTYRILAKAGNFSDGEENVLPVLSNRMLVTESLPLFVRSGKTKTYDFKNLKENNSESLDHHKYSLEYSSNPAWFAIQSLPYLIEFEHECSEQTFARLYANSVAQHIIESRPQIKEVFDSWLASGAQVSELEKNEELKSIILAETPWVRDAASETAQKKHIAQLFDTDKLATEKEELVKRLAQMQKPSGAWPWFSGGEDNYFITRHIVAGLGHLKALDIKINDERLIEKATGYLDSNILKEERNRRVFNNDPEYFYRSINNLHYLYARSFYMEEHPLSPEILELAEKIIQVQKKEWNERSLYEKGLLSLVLMRMGERETAAMILKALKESAVRSQDYGMYWKENKAGWFWYRSPIETQALLIEAYTELGGEEETIQELKIWLLQNKRSNHWPTTKATTEATYALLMQGNDWLQTSANTDISLGGRPVAKEKLDEINIEAGTGYLKLNWKAEEIDSSFSNIKIENRNSTAGYGGVYWQYFEDLDKIQMHNESPLNVEKELFLNISAKEGRSLKRISTKTPLKIGDLVTVRLVVRTTADMDFIHLKDMRASGFEPTNVLSEYKYQDGTAYYQSTRDAATHFFFDNLNKGTYVLEYTVRANNAGNFSNGITNIESMYAPEFSGHTKGIRVEIEE</sequence>
<comment type="similarity">
    <text evidence="1">Belongs to the protease inhibitor I39 (alpha-2-macroglobulin) family. Bacterial alpha-2-macroglobulin subfamily.</text>
</comment>
<name>A0A5B7X6D3_9FLAO</name>
<dbReference type="Gene3D" id="2.60.40.1120">
    <property type="entry name" value="Carboxypeptidase-like, regulatory domain"/>
    <property type="match status" value="1"/>
</dbReference>
<keyword evidence="5" id="KW-1185">Reference proteome</keyword>
<dbReference type="KEGG" id="afla:FHG64_17390"/>
<comment type="similarity">
    <text evidence="2">Belongs to the TonB-dependent receptor family.</text>
</comment>
<dbReference type="Gene3D" id="1.50.10.20">
    <property type="match status" value="1"/>
</dbReference>
<organism evidence="4 5">
    <name type="scientific">Antarcticibacterium flavum</name>
    <dbReference type="NCBI Taxonomy" id="2058175"/>
    <lineage>
        <taxon>Bacteria</taxon>
        <taxon>Pseudomonadati</taxon>
        <taxon>Bacteroidota</taxon>
        <taxon>Flavobacteriia</taxon>
        <taxon>Flavobacteriales</taxon>
        <taxon>Flavobacteriaceae</taxon>
        <taxon>Antarcticibacterium</taxon>
    </lineage>
</organism>
<dbReference type="Gene3D" id="2.170.130.10">
    <property type="entry name" value="TonB-dependent receptor, plug domain"/>
    <property type="match status" value="1"/>
</dbReference>
<proteinExistence type="inferred from homology"/>
<feature type="domain" description="Alpha-2-macroglobulin" evidence="3">
    <location>
        <begin position="1397"/>
        <end position="1487"/>
    </location>
</feature>
<accession>A0A5B7X6D3</accession>
<dbReference type="GO" id="GO:0004866">
    <property type="term" value="F:endopeptidase inhibitor activity"/>
    <property type="evidence" value="ECO:0007669"/>
    <property type="project" value="InterPro"/>
</dbReference>
<dbReference type="GO" id="GO:0009279">
    <property type="term" value="C:cell outer membrane"/>
    <property type="evidence" value="ECO:0007669"/>
    <property type="project" value="UniProtKB-SubCell"/>
</dbReference>
<dbReference type="InterPro" id="IPR008969">
    <property type="entry name" value="CarboxyPept-like_regulatory"/>
</dbReference>
<dbReference type="InterPro" id="IPR051802">
    <property type="entry name" value="YfhM-like"/>
</dbReference>
<keyword evidence="2" id="KW-1134">Transmembrane beta strand</keyword>
<dbReference type="Pfam" id="PF07715">
    <property type="entry name" value="Plug"/>
    <property type="match status" value="1"/>
</dbReference>
<dbReference type="Pfam" id="PF00207">
    <property type="entry name" value="A2M"/>
    <property type="match status" value="1"/>
</dbReference>
<dbReference type="SUPFAM" id="SSF56935">
    <property type="entry name" value="Porins"/>
    <property type="match status" value="1"/>
</dbReference>
<dbReference type="EMBL" id="CP040812">
    <property type="protein sequence ID" value="QCY71026.1"/>
    <property type="molecule type" value="Genomic_DNA"/>
</dbReference>
<keyword evidence="2" id="KW-0812">Transmembrane</keyword>
<dbReference type="InterPro" id="IPR002890">
    <property type="entry name" value="MG2"/>
</dbReference>
<dbReference type="PROSITE" id="PS52016">
    <property type="entry name" value="TONB_DEPENDENT_REC_3"/>
    <property type="match status" value="1"/>
</dbReference>
<dbReference type="InterPro" id="IPR037066">
    <property type="entry name" value="Plug_dom_sf"/>
</dbReference>
<dbReference type="Pfam" id="PF13715">
    <property type="entry name" value="CarbopepD_reg_2"/>
    <property type="match status" value="1"/>
</dbReference>
<evidence type="ECO:0000256" key="1">
    <source>
        <dbReference type="ARBA" id="ARBA00010556"/>
    </source>
</evidence>
<dbReference type="InterPro" id="IPR001599">
    <property type="entry name" value="Macroglobln_a2"/>
</dbReference>
<dbReference type="RefSeq" id="WP_139067579.1">
    <property type="nucleotide sequence ID" value="NZ_CP040812.1"/>
</dbReference>
<dbReference type="SUPFAM" id="SSF48239">
    <property type="entry name" value="Terpenoid cyclases/Protein prenyltransferases"/>
    <property type="match status" value="1"/>
</dbReference>
<dbReference type="InterPro" id="IPR039426">
    <property type="entry name" value="TonB-dep_rcpt-like"/>
</dbReference>
<dbReference type="PANTHER" id="PTHR40094:SF1">
    <property type="entry name" value="UBIQUITIN DOMAIN-CONTAINING PROTEIN"/>
    <property type="match status" value="1"/>
</dbReference>
<dbReference type="Pfam" id="PF17973">
    <property type="entry name" value="bMG10"/>
    <property type="match status" value="1"/>
</dbReference>
<reference evidence="4 5" key="1">
    <citation type="submission" date="2019-06" db="EMBL/GenBank/DDBJ databases">
        <title>Complete genome sequence of Antarcticibacterium flavum KCTC 52984T from an Antarctic marine sediment.</title>
        <authorList>
            <person name="Lee Y.M."/>
            <person name="Shin S.C."/>
        </authorList>
    </citation>
    <scope>NUCLEOTIDE SEQUENCE [LARGE SCALE GENOMIC DNA]</scope>
    <source>
        <strain evidence="4 5">KCTC 52984</strain>
    </source>
</reference>
<dbReference type="OrthoDB" id="9767116at2"/>
<gene>
    <name evidence="4" type="ORF">FHG64_17390</name>
</gene>
<dbReference type="Pfam" id="PF01835">
    <property type="entry name" value="MG2"/>
    <property type="match status" value="1"/>
</dbReference>
<dbReference type="InterPro" id="IPR012910">
    <property type="entry name" value="Plug_dom"/>
</dbReference>
<keyword evidence="2" id="KW-0472">Membrane</keyword>
<evidence type="ECO:0000256" key="2">
    <source>
        <dbReference type="PROSITE-ProRule" id="PRU01360"/>
    </source>
</evidence>
<evidence type="ECO:0000259" key="3">
    <source>
        <dbReference type="SMART" id="SM01360"/>
    </source>
</evidence>
<comment type="subcellular location">
    <subcellularLocation>
        <location evidence="2">Cell outer membrane</location>
        <topology evidence="2">Multi-pass membrane protein</topology>
    </subcellularLocation>
</comment>
<dbReference type="Proteomes" id="UP000309016">
    <property type="component" value="Chromosome"/>
</dbReference>
<dbReference type="InterPro" id="IPR041246">
    <property type="entry name" value="Bact_MG10"/>
</dbReference>
<dbReference type="Gene3D" id="2.60.40.1930">
    <property type="match status" value="1"/>
</dbReference>
<evidence type="ECO:0000313" key="5">
    <source>
        <dbReference type="Proteomes" id="UP000309016"/>
    </source>
</evidence>
<evidence type="ECO:0000313" key="4">
    <source>
        <dbReference type="EMBL" id="QCY71026.1"/>
    </source>
</evidence>
<dbReference type="SUPFAM" id="SSF49464">
    <property type="entry name" value="Carboxypeptidase regulatory domain-like"/>
    <property type="match status" value="1"/>
</dbReference>
<dbReference type="PANTHER" id="PTHR40094">
    <property type="entry name" value="ALPHA-2-MACROGLOBULIN HOMOLOG"/>
    <property type="match status" value="1"/>
</dbReference>
<dbReference type="InterPro" id="IPR008930">
    <property type="entry name" value="Terpenoid_cyclase/PrenylTrfase"/>
</dbReference>
<protein>
    <recommendedName>
        <fullName evidence="3">Alpha-2-macroglobulin domain-containing protein</fullName>
    </recommendedName>
</protein>
<keyword evidence="2" id="KW-0998">Cell outer membrane</keyword>